<reference evidence="1 2" key="1">
    <citation type="journal article" date="2011" name="Int. J. Syst. Evol. Microbiol.">
        <title>Relationship of Bacillus amyloliquefaciens clades associated with strains DSM 7T and FZB42T: a proposal for Bacillus amyloliquefaciens subsp. amyloliquefaciens subsp. nov. and Bacillus amyloliquefaciens subsp. plantarum subsp. nov. based on complete genome sequence comparisons.</title>
        <authorList>
            <person name="Borriss R."/>
            <person name="Chen X.H."/>
            <person name="Rueckert C."/>
            <person name="Blom J."/>
            <person name="Becker A."/>
            <person name="Baumgarth B."/>
            <person name="Fan B."/>
            <person name="Pukall R."/>
            <person name="Schumann P."/>
            <person name="Sproer C."/>
            <person name="Junge H."/>
            <person name="Vater J."/>
            <person name="Puhler A."/>
            <person name="Klenk H.P."/>
        </authorList>
    </citation>
    <scope>NUCLEOTIDE SEQUENCE [LARGE SCALE GENOMIC DNA]</scope>
    <source>
        <strain evidence="2">DSM 7</strain>
    </source>
</reference>
<dbReference type="Proteomes" id="UP000006562">
    <property type="component" value="Chromosome"/>
</dbReference>
<dbReference type="KEGG" id="bao:BAMF_3312"/>
<gene>
    <name evidence="1" type="ordered locus">BAMF_3312</name>
</gene>
<evidence type="ECO:0000313" key="2">
    <source>
        <dbReference type="Proteomes" id="UP000006562"/>
    </source>
</evidence>
<sequence length="294" mass="34306">MKWRRRSFPRKKRYFMGGELSDQDGLDASYEQSSFRAVDAETYFRPSCLPVLNTAIESSFFDPYIDKPVKSIHLPQSLSLAPDKTILHYFSVLREAENLTREKAGGCGTVGQAHIPFPLAYAFFTPSYHKKHSYKAFLASFEGIGQTHLIKLNRLEDLRYFVEIETIQGSNQNVTFFAYYHGVVQLEKHNGRFQIGRMTWYGEDFLCAAYHLWQHNAESSLDIKFGKWCKLIKKRWPVRQNGYVKTIDFDGTDGHHYRFVYFQLTNDTDRLAKQLRKNSSGQWEQIHIDPDDCL</sequence>
<name>A0A9P1NIZ6_BACAS</name>
<accession>A0A9P1NIZ6</accession>
<protein>
    <submittedName>
        <fullName evidence="1">Uncharacterized protein</fullName>
    </submittedName>
</protein>
<keyword evidence="2" id="KW-1185">Reference proteome</keyword>
<dbReference type="EMBL" id="FN597644">
    <property type="protein sequence ID" value="CBI44438.1"/>
    <property type="molecule type" value="Genomic_DNA"/>
</dbReference>
<evidence type="ECO:0000313" key="1">
    <source>
        <dbReference type="EMBL" id="CBI44438.1"/>
    </source>
</evidence>
<organism evidence="1 2">
    <name type="scientific">Bacillus amyloliquefaciens (strain ATCC 23350 / DSM 7 / BCRC 11601 / CCUG 28519 / NBRC 15535 / NRRL B-14393 / F)</name>
    <dbReference type="NCBI Taxonomy" id="692420"/>
    <lineage>
        <taxon>Bacteria</taxon>
        <taxon>Bacillati</taxon>
        <taxon>Bacillota</taxon>
        <taxon>Bacilli</taxon>
        <taxon>Bacillales</taxon>
        <taxon>Bacillaceae</taxon>
        <taxon>Bacillus</taxon>
        <taxon>Bacillus amyloliquefaciens group</taxon>
    </lineage>
</organism>
<dbReference type="AlphaFoldDB" id="A0A9P1NIZ6"/>
<proteinExistence type="predicted"/>
<reference evidence="2" key="2">
    <citation type="journal article" date="2011" name="J. Biotechnol.">
        <title>Genome sequence of B. amyloliquefaciens type strain DSM7(T) reveals differences to plant-associated B. amyloliquefaciens FZB42.</title>
        <authorList>
            <person name="Ruckert C."/>
            <person name="Blom J."/>
            <person name="Chen X."/>
            <person name="Reva O."/>
            <person name="Borriss R."/>
        </authorList>
    </citation>
    <scope>NUCLEOTIDE SEQUENCE [LARGE SCALE GENOMIC DNA]</scope>
    <source>
        <strain evidence="2">DSM 7</strain>
    </source>
</reference>